<comment type="caution">
    <text evidence="1">The sequence shown here is derived from an EMBL/GenBank/DDBJ whole genome shotgun (WGS) entry which is preliminary data.</text>
</comment>
<reference evidence="1 2" key="1">
    <citation type="journal article" date="2016" name="Nat. Commun.">
        <title>Thousands of microbial genomes shed light on interconnected biogeochemical processes in an aquifer system.</title>
        <authorList>
            <person name="Anantharaman K."/>
            <person name="Brown C.T."/>
            <person name="Hug L.A."/>
            <person name="Sharon I."/>
            <person name="Castelle C.J."/>
            <person name="Probst A.J."/>
            <person name="Thomas B.C."/>
            <person name="Singh A."/>
            <person name="Wilkins M.J."/>
            <person name="Karaoz U."/>
            <person name="Brodie E.L."/>
            <person name="Williams K.H."/>
            <person name="Hubbard S.S."/>
            <person name="Banfield J.F."/>
        </authorList>
    </citation>
    <scope>NUCLEOTIDE SEQUENCE [LARGE SCALE GENOMIC DNA]</scope>
</reference>
<accession>A0A1F6M7N2</accession>
<name>A0A1F6M7N2_9BACT</name>
<dbReference type="EMBL" id="MFQD01000038">
    <property type="protein sequence ID" value="OGH67644.1"/>
    <property type="molecule type" value="Genomic_DNA"/>
</dbReference>
<dbReference type="STRING" id="1798682.A3C15_02395"/>
<dbReference type="AlphaFoldDB" id="A0A1F6M7N2"/>
<evidence type="ECO:0000313" key="2">
    <source>
        <dbReference type="Proteomes" id="UP000176532"/>
    </source>
</evidence>
<sequence length="121" mass="13996">MIYVGLRELRTNIDKYIKLVDNGEKIFVHKKSKTVFIIAPPEFDHDWTIVPKSNPAFDHFVNEIMIRISQNNLKLATIKQNEIHKNIFRIRRGGKQLTIKILKLEMTFLPTPSPAAAEPTT</sequence>
<dbReference type="Proteomes" id="UP000176532">
    <property type="component" value="Unassembled WGS sequence"/>
</dbReference>
<proteinExistence type="predicted"/>
<gene>
    <name evidence="1" type="ORF">A3C15_02395</name>
</gene>
<organism evidence="1 2">
    <name type="scientific">Candidatus Magasanikbacteria bacterium RIFCSPHIGHO2_02_FULL_50_9b</name>
    <dbReference type="NCBI Taxonomy" id="1798682"/>
    <lineage>
        <taxon>Bacteria</taxon>
        <taxon>Candidatus Magasanikiibacteriota</taxon>
    </lineage>
</organism>
<protein>
    <submittedName>
        <fullName evidence="1">Uncharacterized protein</fullName>
    </submittedName>
</protein>
<evidence type="ECO:0000313" key="1">
    <source>
        <dbReference type="EMBL" id="OGH67644.1"/>
    </source>
</evidence>